<dbReference type="Pfam" id="PF00293">
    <property type="entry name" value="NUDIX"/>
    <property type="match status" value="1"/>
</dbReference>
<dbReference type="Gene3D" id="1.10.10.10">
    <property type="entry name" value="Winged helix-like DNA-binding domain superfamily/Winged helix DNA-binding domain"/>
    <property type="match status" value="1"/>
</dbReference>
<organism evidence="2 3">
    <name type="scientific">Xanthocytophaga flava</name>
    <dbReference type="NCBI Taxonomy" id="3048013"/>
    <lineage>
        <taxon>Bacteria</taxon>
        <taxon>Pseudomonadati</taxon>
        <taxon>Bacteroidota</taxon>
        <taxon>Cytophagia</taxon>
        <taxon>Cytophagales</taxon>
        <taxon>Rhodocytophagaceae</taxon>
        <taxon>Xanthocytophaga</taxon>
    </lineage>
</organism>
<dbReference type="Pfam" id="PF21906">
    <property type="entry name" value="WHD_NrtR"/>
    <property type="match status" value="1"/>
</dbReference>
<dbReference type="Proteomes" id="UP001241110">
    <property type="component" value="Unassembled WGS sequence"/>
</dbReference>
<dbReference type="CDD" id="cd18873">
    <property type="entry name" value="NUDIX_NadM_like"/>
    <property type="match status" value="1"/>
</dbReference>
<dbReference type="PROSITE" id="PS51462">
    <property type="entry name" value="NUDIX"/>
    <property type="match status" value="1"/>
</dbReference>
<proteinExistence type="predicted"/>
<protein>
    <submittedName>
        <fullName evidence="2">NUDIX domain-containing protein</fullName>
    </submittedName>
</protein>
<evidence type="ECO:0000259" key="1">
    <source>
        <dbReference type="PROSITE" id="PS51462"/>
    </source>
</evidence>
<dbReference type="Gene3D" id="3.90.79.10">
    <property type="entry name" value="Nucleoside Triphosphate Pyrophosphohydrolase"/>
    <property type="match status" value="1"/>
</dbReference>
<dbReference type="AlphaFoldDB" id="A0AAE3QKQ7"/>
<dbReference type="SUPFAM" id="SSF55811">
    <property type="entry name" value="Nudix"/>
    <property type="match status" value="1"/>
</dbReference>
<dbReference type="RefSeq" id="WP_313978577.1">
    <property type="nucleotide sequence ID" value="NZ_JASJOS010000005.1"/>
</dbReference>
<dbReference type="InterPro" id="IPR015797">
    <property type="entry name" value="NUDIX_hydrolase-like_dom_sf"/>
</dbReference>
<evidence type="ECO:0000313" key="3">
    <source>
        <dbReference type="Proteomes" id="UP001241110"/>
    </source>
</evidence>
<accession>A0AAE3QKQ7</accession>
<reference evidence="2" key="1">
    <citation type="submission" date="2023-05" db="EMBL/GenBank/DDBJ databases">
        <authorList>
            <person name="Zhang X."/>
        </authorList>
    </citation>
    <scope>NUCLEOTIDE SEQUENCE</scope>
    <source>
        <strain evidence="2">YF14B1</strain>
    </source>
</reference>
<sequence length="257" mass="30099">MNVTTELHDFIFNGHLNYVPHLSIDCAVFGFHDNQLKILLLRSKYLDGWALPGGHIQRNEHIDIAAQRILKERTGLDKIFLKQYQTFGDPDRLKTQSSQYFLNAVQLPIPPNNWLMERIVSIGYYALVEFSKATPTPDLFTEECDWWDIHQLPALIFDHDHMVDLALQTLQAQLHYQPIGYNLLPDKFTMPELQKLYETILDKPLDRRNFQKKIMGLGILEKLEERKSVGPHKSPYYYRFNEKNYQEALTEGLSFGF</sequence>
<dbReference type="InterPro" id="IPR054105">
    <property type="entry name" value="WHD_NrtR"/>
</dbReference>
<dbReference type="InterPro" id="IPR000086">
    <property type="entry name" value="NUDIX_hydrolase_dom"/>
</dbReference>
<dbReference type="SUPFAM" id="SSF46785">
    <property type="entry name" value="Winged helix' DNA-binding domain"/>
    <property type="match status" value="1"/>
</dbReference>
<dbReference type="PANTHER" id="PTHR43736:SF4">
    <property type="entry name" value="SLR1690 PROTEIN"/>
    <property type="match status" value="1"/>
</dbReference>
<dbReference type="PANTHER" id="PTHR43736">
    <property type="entry name" value="ADP-RIBOSE PYROPHOSPHATASE"/>
    <property type="match status" value="1"/>
</dbReference>
<name>A0AAE3QKQ7_9BACT</name>
<gene>
    <name evidence="2" type="ORF">QNI16_11755</name>
</gene>
<dbReference type="EMBL" id="JASJOS010000005">
    <property type="protein sequence ID" value="MDJ1481162.1"/>
    <property type="molecule type" value="Genomic_DNA"/>
</dbReference>
<dbReference type="InterPro" id="IPR036390">
    <property type="entry name" value="WH_DNA-bd_sf"/>
</dbReference>
<evidence type="ECO:0000313" key="2">
    <source>
        <dbReference type="EMBL" id="MDJ1481162.1"/>
    </source>
</evidence>
<feature type="domain" description="Nudix hydrolase" evidence="1">
    <location>
        <begin position="19"/>
        <end position="171"/>
    </location>
</feature>
<dbReference type="InterPro" id="IPR036388">
    <property type="entry name" value="WH-like_DNA-bd_sf"/>
</dbReference>
<comment type="caution">
    <text evidence="2">The sequence shown here is derived from an EMBL/GenBank/DDBJ whole genome shotgun (WGS) entry which is preliminary data.</text>
</comment>